<gene>
    <name evidence="2" type="ORF">ACFQGB_19405</name>
</gene>
<feature type="compositionally biased region" description="Low complexity" evidence="1">
    <location>
        <begin position="15"/>
        <end position="40"/>
    </location>
</feature>
<organism evidence="2 3">
    <name type="scientific">Halorubellus litoreus</name>
    <dbReference type="NCBI Taxonomy" id="755308"/>
    <lineage>
        <taxon>Archaea</taxon>
        <taxon>Methanobacteriati</taxon>
        <taxon>Methanobacteriota</taxon>
        <taxon>Stenosarchaea group</taxon>
        <taxon>Halobacteria</taxon>
        <taxon>Halobacteriales</taxon>
        <taxon>Halorubellaceae</taxon>
        <taxon>Halorubellus</taxon>
    </lineage>
</organism>
<feature type="compositionally biased region" description="Acidic residues" evidence="1">
    <location>
        <begin position="41"/>
        <end position="54"/>
    </location>
</feature>
<accession>A0ABD5VI75</accession>
<proteinExistence type="predicted"/>
<protein>
    <recommendedName>
        <fullName evidence="4">CARDB protein</fullName>
    </recommendedName>
</protein>
<evidence type="ECO:0000313" key="3">
    <source>
        <dbReference type="Proteomes" id="UP001596395"/>
    </source>
</evidence>
<dbReference type="EMBL" id="JBHSXN010000005">
    <property type="protein sequence ID" value="MFC6955035.1"/>
    <property type="molecule type" value="Genomic_DNA"/>
</dbReference>
<dbReference type="Proteomes" id="UP001596395">
    <property type="component" value="Unassembled WGS sequence"/>
</dbReference>
<feature type="region of interest" description="Disordered" evidence="1">
    <location>
        <begin position="1"/>
        <end position="75"/>
    </location>
</feature>
<comment type="caution">
    <text evidence="2">The sequence shown here is derived from an EMBL/GenBank/DDBJ whole genome shotgun (WGS) entry which is preliminary data.</text>
</comment>
<evidence type="ECO:0000313" key="2">
    <source>
        <dbReference type="EMBL" id="MFC6955035.1"/>
    </source>
</evidence>
<name>A0ABD5VI75_9EURY</name>
<keyword evidence="3" id="KW-1185">Reference proteome</keyword>
<sequence length="275" mass="28962">MLTAGCLRLDEGDQSATATSETASGTAPESETATSASSVSDSEEEPASGTDEGDGASTEGTAEEPNGSVVVPDQETDGSYVSVAKVQTNVEAIIQVYDGNGDFLANPGIRFEPGETRNDVRIDFESTLSASTEVTVRLFWCEESGPDTCNGPTIATDTATLSVTGTSATQTTTTAPSGLVVLDDQETDGTYVTVSKVQTNVEAIIQVYDANGDFLANPRIRFEPGETRNDIRIEWESALSNTQEVTVKLFWCEESGPNTCNGPTIARDTATLTVD</sequence>
<dbReference type="RefSeq" id="WP_336351978.1">
    <property type="nucleotide sequence ID" value="NZ_JAZAQL010000005.1"/>
</dbReference>
<evidence type="ECO:0008006" key="4">
    <source>
        <dbReference type="Google" id="ProtNLM"/>
    </source>
</evidence>
<reference evidence="2 3" key="1">
    <citation type="journal article" date="2019" name="Int. J. Syst. Evol. Microbiol.">
        <title>The Global Catalogue of Microorganisms (GCM) 10K type strain sequencing project: providing services to taxonomists for standard genome sequencing and annotation.</title>
        <authorList>
            <consortium name="The Broad Institute Genomics Platform"/>
            <consortium name="The Broad Institute Genome Sequencing Center for Infectious Disease"/>
            <person name="Wu L."/>
            <person name="Ma J."/>
        </authorList>
    </citation>
    <scope>NUCLEOTIDE SEQUENCE [LARGE SCALE GENOMIC DNA]</scope>
    <source>
        <strain evidence="2 3">GX26</strain>
    </source>
</reference>
<dbReference type="AlphaFoldDB" id="A0ABD5VI75"/>
<evidence type="ECO:0000256" key="1">
    <source>
        <dbReference type="SAM" id="MobiDB-lite"/>
    </source>
</evidence>